<feature type="chain" id="PRO_5046025426" evidence="1">
    <location>
        <begin position="23"/>
        <end position="78"/>
    </location>
</feature>
<sequence>MPHWILAQYIDFALCLSGSSLTEGIANEEPCGSPVSAMSGIIHVTPESTEPAHVMPAKLVPAHTMPLKPKPYVVLASP</sequence>
<keyword evidence="1" id="KW-0732">Signal</keyword>
<comment type="caution">
    <text evidence="2">The sequence shown here is derived from an EMBL/GenBank/DDBJ whole genome shotgun (WGS) entry which is preliminary data.</text>
</comment>
<evidence type="ECO:0000313" key="3">
    <source>
        <dbReference type="Proteomes" id="UP000830375"/>
    </source>
</evidence>
<gene>
    <name evidence="2" type="ORF">H4Q32_029569</name>
</gene>
<dbReference type="GO" id="GO:0003746">
    <property type="term" value="F:translation elongation factor activity"/>
    <property type="evidence" value="ECO:0007669"/>
    <property type="project" value="UniProtKB-KW"/>
</dbReference>
<keyword evidence="2" id="KW-0251">Elongation factor</keyword>
<keyword evidence="3" id="KW-1185">Reference proteome</keyword>
<evidence type="ECO:0000256" key="1">
    <source>
        <dbReference type="SAM" id="SignalP"/>
    </source>
</evidence>
<protein>
    <submittedName>
        <fullName evidence="2">Elongation factor 2</fullName>
    </submittedName>
</protein>
<name>A0ABQ8L3X3_LABRO</name>
<keyword evidence="2" id="KW-0648">Protein biosynthesis</keyword>
<proteinExistence type="predicted"/>
<reference evidence="2 3" key="1">
    <citation type="submission" date="2022-01" db="EMBL/GenBank/DDBJ databases">
        <title>A high-quality chromosome-level genome assembly of rohu carp, Labeo rohita.</title>
        <authorList>
            <person name="Arick M.A. II"/>
            <person name="Hsu C.-Y."/>
            <person name="Magbanua Z."/>
            <person name="Pechanova O."/>
            <person name="Grover C."/>
            <person name="Miller E."/>
            <person name="Thrash A."/>
            <person name="Ezzel L."/>
            <person name="Alam S."/>
            <person name="Benzie J."/>
            <person name="Hamilton M."/>
            <person name="Karsi A."/>
            <person name="Lawrence M.L."/>
            <person name="Peterson D.G."/>
        </authorList>
    </citation>
    <scope>NUCLEOTIDE SEQUENCE [LARGE SCALE GENOMIC DNA]</scope>
    <source>
        <strain evidence="3">BAU-BD-2019</strain>
        <tissue evidence="2">Blood</tissue>
    </source>
</reference>
<evidence type="ECO:0000313" key="2">
    <source>
        <dbReference type="EMBL" id="KAI2645105.1"/>
    </source>
</evidence>
<accession>A0ABQ8L3X3</accession>
<feature type="signal peptide" evidence="1">
    <location>
        <begin position="1"/>
        <end position="22"/>
    </location>
</feature>
<dbReference type="Proteomes" id="UP000830375">
    <property type="component" value="Unassembled WGS sequence"/>
</dbReference>
<dbReference type="EMBL" id="JACTAM010002326">
    <property type="protein sequence ID" value="KAI2645105.1"/>
    <property type="molecule type" value="Genomic_DNA"/>
</dbReference>
<organism evidence="2 3">
    <name type="scientific">Labeo rohita</name>
    <name type="common">Indian major carp</name>
    <name type="synonym">Cyprinus rohita</name>
    <dbReference type="NCBI Taxonomy" id="84645"/>
    <lineage>
        <taxon>Eukaryota</taxon>
        <taxon>Metazoa</taxon>
        <taxon>Chordata</taxon>
        <taxon>Craniata</taxon>
        <taxon>Vertebrata</taxon>
        <taxon>Euteleostomi</taxon>
        <taxon>Actinopterygii</taxon>
        <taxon>Neopterygii</taxon>
        <taxon>Teleostei</taxon>
        <taxon>Ostariophysi</taxon>
        <taxon>Cypriniformes</taxon>
        <taxon>Cyprinidae</taxon>
        <taxon>Labeoninae</taxon>
        <taxon>Labeonini</taxon>
        <taxon>Labeo</taxon>
    </lineage>
</organism>